<evidence type="ECO:0000256" key="1">
    <source>
        <dbReference type="SAM" id="MobiDB-lite"/>
    </source>
</evidence>
<dbReference type="Proteomes" id="UP000799444">
    <property type="component" value="Unassembled WGS sequence"/>
</dbReference>
<feature type="domain" description="F-box" evidence="2">
    <location>
        <begin position="18"/>
        <end position="60"/>
    </location>
</feature>
<feature type="region of interest" description="Disordered" evidence="1">
    <location>
        <begin position="492"/>
        <end position="540"/>
    </location>
</feature>
<keyword evidence="4" id="KW-1185">Reference proteome</keyword>
<dbReference type="InterPro" id="IPR001810">
    <property type="entry name" value="F-box_dom"/>
</dbReference>
<comment type="caution">
    <text evidence="3">The sequence shown here is derived from an EMBL/GenBank/DDBJ whole genome shotgun (WGS) entry which is preliminary data.</text>
</comment>
<protein>
    <recommendedName>
        <fullName evidence="2">F-box domain-containing protein</fullName>
    </recommendedName>
</protein>
<sequence>MDNTAESTQHLQLQSPLLSLPAELVVHIVAQLSTKFRTLCSLARVCCYLQQLAEEHIYTSIELLSTDDLRVILNAFNTRPRRVKSVRDLKILYKFHEGLGATIDERELLNTYVGHMNNLRDWHVESPYDNFKWNSGGNEWVEHDMRSFAQALEAASLRHGRDLQPDVGLSKLSTLIIHSHGATTDFWTLGDWHCLFHHPSLRFIHISCVLFESPIPELRPFKSTTPLVGLIFDECELVPEALNDILATPKCLKQLELGENNYNTRRSRGVAPNLSNAPEDTLRALSNVAHSLETLKHYDPIWKLRSDGHVGRTPRLKGDGMRMFFRLTRLQCDVHSFIHNSIILDPPLAPPNLQSLRVRTSYDRNSWYHFFFQQTPDVQSYPYLSSLELVEYIQPIPYGELGDAVDIICEESRLRERHHEAYKLFKSGINMTLIAEVHIKPGLIPPYLYGETQPRLVTLYDAEAVGFQRFPVDRVEPAREKRRRYRSIFEDEVDGDNVAGGSELQSPVEEEQEDQQSATWSSETETKRDSPPETDQLGTEDILMVRNSMHRHVKNFYAGTRHLTGRRTPQDILLQIFGEDIDDDEFDMDHIDSSDDSDLDDAFFDLADDFDMPMDEQDELWNQYVAAEYEAELEAALQSINDALV</sequence>
<accession>A0A9P4UZV7</accession>
<dbReference type="EMBL" id="ML996145">
    <property type="protein sequence ID" value="KAF2734652.1"/>
    <property type="molecule type" value="Genomic_DNA"/>
</dbReference>
<dbReference type="AlphaFoldDB" id="A0A9P4UZV7"/>
<evidence type="ECO:0000259" key="2">
    <source>
        <dbReference type="Pfam" id="PF12937"/>
    </source>
</evidence>
<dbReference type="OrthoDB" id="2522477at2759"/>
<reference evidence="3" key="1">
    <citation type="journal article" date="2020" name="Stud. Mycol.">
        <title>101 Dothideomycetes genomes: a test case for predicting lifestyles and emergence of pathogens.</title>
        <authorList>
            <person name="Haridas S."/>
            <person name="Albert R."/>
            <person name="Binder M."/>
            <person name="Bloem J."/>
            <person name="Labutti K."/>
            <person name="Salamov A."/>
            <person name="Andreopoulos B."/>
            <person name="Baker S."/>
            <person name="Barry K."/>
            <person name="Bills G."/>
            <person name="Bluhm B."/>
            <person name="Cannon C."/>
            <person name="Castanera R."/>
            <person name="Culley D."/>
            <person name="Daum C."/>
            <person name="Ezra D."/>
            <person name="Gonzalez J."/>
            <person name="Henrissat B."/>
            <person name="Kuo A."/>
            <person name="Liang C."/>
            <person name="Lipzen A."/>
            <person name="Lutzoni F."/>
            <person name="Magnuson J."/>
            <person name="Mondo S."/>
            <person name="Nolan M."/>
            <person name="Ohm R."/>
            <person name="Pangilinan J."/>
            <person name="Park H.-J."/>
            <person name="Ramirez L."/>
            <person name="Alfaro M."/>
            <person name="Sun H."/>
            <person name="Tritt A."/>
            <person name="Yoshinaga Y."/>
            <person name="Zwiers L.-H."/>
            <person name="Turgeon B."/>
            <person name="Goodwin S."/>
            <person name="Spatafora J."/>
            <person name="Crous P."/>
            <person name="Grigoriev I."/>
        </authorList>
    </citation>
    <scope>NUCLEOTIDE SEQUENCE</scope>
    <source>
        <strain evidence="3">CBS 125425</strain>
    </source>
</reference>
<evidence type="ECO:0000313" key="4">
    <source>
        <dbReference type="Proteomes" id="UP000799444"/>
    </source>
</evidence>
<name>A0A9P4UZV7_9PLEO</name>
<gene>
    <name evidence="3" type="ORF">EJ04DRAFT_576758</name>
</gene>
<proteinExistence type="predicted"/>
<dbReference type="Pfam" id="PF12937">
    <property type="entry name" value="F-box-like"/>
    <property type="match status" value="1"/>
</dbReference>
<organism evidence="3 4">
    <name type="scientific">Polyplosphaeria fusca</name>
    <dbReference type="NCBI Taxonomy" id="682080"/>
    <lineage>
        <taxon>Eukaryota</taxon>
        <taxon>Fungi</taxon>
        <taxon>Dikarya</taxon>
        <taxon>Ascomycota</taxon>
        <taxon>Pezizomycotina</taxon>
        <taxon>Dothideomycetes</taxon>
        <taxon>Pleosporomycetidae</taxon>
        <taxon>Pleosporales</taxon>
        <taxon>Tetraplosphaeriaceae</taxon>
        <taxon>Polyplosphaeria</taxon>
    </lineage>
</organism>
<evidence type="ECO:0000313" key="3">
    <source>
        <dbReference type="EMBL" id="KAF2734652.1"/>
    </source>
</evidence>